<proteinExistence type="predicted"/>
<dbReference type="CDD" id="cd00024">
    <property type="entry name" value="CD_CSD"/>
    <property type="match status" value="1"/>
</dbReference>
<dbReference type="AlphaFoldDB" id="A0AAE1SMB3"/>
<dbReference type="PANTHER" id="PTHR47240">
    <property type="entry name" value="CHROMO DOMAIN-CONTAINING PROTEIN LHP1"/>
    <property type="match status" value="1"/>
</dbReference>
<gene>
    <name evidence="5" type="ORF">RND71_007640</name>
</gene>
<feature type="compositionally biased region" description="Acidic residues" evidence="3">
    <location>
        <begin position="49"/>
        <end position="81"/>
    </location>
</feature>
<dbReference type="InterPro" id="IPR008251">
    <property type="entry name" value="Chromo_shadow_dom"/>
</dbReference>
<accession>A0AAE1SMB3</accession>
<feature type="compositionally biased region" description="Basic residues" evidence="3">
    <location>
        <begin position="351"/>
        <end position="362"/>
    </location>
</feature>
<name>A0AAE1SMB3_9SOLA</name>
<feature type="region of interest" description="Disordered" evidence="3">
    <location>
        <begin position="206"/>
        <end position="237"/>
    </location>
</feature>
<evidence type="ECO:0000256" key="1">
    <source>
        <dbReference type="ARBA" id="ARBA00004123"/>
    </source>
</evidence>
<dbReference type="Proteomes" id="UP001291623">
    <property type="component" value="Unassembled WGS sequence"/>
</dbReference>
<feature type="region of interest" description="Disordered" evidence="3">
    <location>
        <begin position="255"/>
        <end position="276"/>
    </location>
</feature>
<feature type="compositionally biased region" description="Polar residues" evidence="3">
    <location>
        <begin position="319"/>
        <end position="332"/>
    </location>
</feature>
<dbReference type="PANTHER" id="PTHR47240:SF6">
    <property type="entry name" value="CHROMO DOMAIN PROTEIN LHP1"/>
    <property type="match status" value="1"/>
</dbReference>
<evidence type="ECO:0000256" key="2">
    <source>
        <dbReference type="ARBA" id="ARBA00023242"/>
    </source>
</evidence>
<protein>
    <recommendedName>
        <fullName evidence="4">Chromo shadow domain-containing protein</fullName>
    </recommendedName>
</protein>
<dbReference type="InterPro" id="IPR044251">
    <property type="entry name" value="LHP1-like"/>
</dbReference>
<keyword evidence="6" id="KW-1185">Reference proteome</keyword>
<dbReference type="GO" id="GO:0031507">
    <property type="term" value="P:heterochromatin formation"/>
    <property type="evidence" value="ECO:0007669"/>
    <property type="project" value="InterPro"/>
</dbReference>
<feature type="region of interest" description="Disordered" evidence="3">
    <location>
        <begin position="319"/>
        <end position="367"/>
    </location>
</feature>
<sequence length="478" mass="52802">MKGGKKKNSGIPAATDTRIPPSEASGAGSSRSDLRELDLEASEHQERDEAPEDAGSEGEEEPEEEEEESEELQIEEGDGEAENEKPKLAEGFYEIEAVRRKRVRKLIAPHRDTVQWLRACHLNFSARVRISVASWSSLSSWVFVLPVNYVEKKAVGNRYYESSGGSSGNNLSTFTRRGWPETANTWEPVKNLMSCSDVIDAFEDSSQLGKQRSTRKRKRKSGVTQTQVKKKQQQQCSPAAATYNVPAVKVRIIEEPTPSPPLNGLKAKNRVDSNGSELNSKVDKVVNGSGLRLNFPLEETGEQNELNLKLSELKGVVSTNENPVDRSSNGLSNGFPKANGAESHQSDRCTGAKRRKSGSVRRFKQDATSGVMDDIQDALAGGPLATFVQEGNHNHEFVGSDLVCRNKPDDSKDAYTITQLIKPISYSASLSNDMQDVSVTFRAKRSDGKEMMVDNKFLKMNNPLLKYCIDSAWKSELV</sequence>
<keyword evidence="2" id="KW-0539">Nucleus</keyword>
<comment type="subcellular location">
    <subcellularLocation>
        <location evidence="1">Nucleus</location>
    </subcellularLocation>
</comment>
<feature type="domain" description="Chromo shadow" evidence="4">
    <location>
        <begin position="406"/>
        <end position="470"/>
    </location>
</feature>
<dbReference type="EMBL" id="JAVYJV010000004">
    <property type="protein sequence ID" value="KAK4372256.1"/>
    <property type="molecule type" value="Genomic_DNA"/>
</dbReference>
<comment type="caution">
    <text evidence="5">The sequence shown here is derived from an EMBL/GenBank/DDBJ whole genome shotgun (WGS) entry which is preliminary data.</text>
</comment>
<evidence type="ECO:0000313" key="6">
    <source>
        <dbReference type="Proteomes" id="UP001291623"/>
    </source>
</evidence>
<feature type="compositionally biased region" description="Basic and acidic residues" evidence="3">
    <location>
        <begin position="32"/>
        <end position="48"/>
    </location>
</feature>
<dbReference type="Gene3D" id="2.40.50.40">
    <property type="match status" value="1"/>
</dbReference>
<evidence type="ECO:0000259" key="4">
    <source>
        <dbReference type="SMART" id="SM00300"/>
    </source>
</evidence>
<evidence type="ECO:0000256" key="3">
    <source>
        <dbReference type="SAM" id="MobiDB-lite"/>
    </source>
</evidence>
<dbReference type="GO" id="GO:0005634">
    <property type="term" value="C:nucleus"/>
    <property type="evidence" value="ECO:0007669"/>
    <property type="project" value="UniProtKB-SubCell"/>
</dbReference>
<reference evidence="5" key="1">
    <citation type="submission" date="2023-12" db="EMBL/GenBank/DDBJ databases">
        <title>Genome assembly of Anisodus tanguticus.</title>
        <authorList>
            <person name="Wang Y.-J."/>
        </authorList>
    </citation>
    <scope>NUCLEOTIDE SEQUENCE</scope>
    <source>
        <strain evidence="5">KB-2021</strain>
        <tissue evidence="5">Leaf</tissue>
    </source>
</reference>
<dbReference type="SMART" id="SM00300">
    <property type="entry name" value="ChSh"/>
    <property type="match status" value="1"/>
</dbReference>
<feature type="compositionally biased region" description="Basic residues" evidence="3">
    <location>
        <begin position="212"/>
        <end position="221"/>
    </location>
</feature>
<feature type="region of interest" description="Disordered" evidence="3">
    <location>
        <begin position="1"/>
        <end position="88"/>
    </location>
</feature>
<evidence type="ECO:0000313" key="5">
    <source>
        <dbReference type="EMBL" id="KAK4372256.1"/>
    </source>
</evidence>
<organism evidence="5 6">
    <name type="scientific">Anisodus tanguticus</name>
    <dbReference type="NCBI Taxonomy" id="243964"/>
    <lineage>
        <taxon>Eukaryota</taxon>
        <taxon>Viridiplantae</taxon>
        <taxon>Streptophyta</taxon>
        <taxon>Embryophyta</taxon>
        <taxon>Tracheophyta</taxon>
        <taxon>Spermatophyta</taxon>
        <taxon>Magnoliopsida</taxon>
        <taxon>eudicotyledons</taxon>
        <taxon>Gunneridae</taxon>
        <taxon>Pentapetalae</taxon>
        <taxon>asterids</taxon>
        <taxon>lamiids</taxon>
        <taxon>Solanales</taxon>
        <taxon>Solanaceae</taxon>
        <taxon>Solanoideae</taxon>
        <taxon>Hyoscyameae</taxon>
        <taxon>Anisodus</taxon>
    </lineage>
</organism>